<keyword evidence="2" id="KW-1185">Reference proteome</keyword>
<comment type="caution">
    <text evidence="1">The sequence shown here is derived from an EMBL/GenBank/DDBJ whole genome shotgun (WGS) entry which is preliminary data.</text>
</comment>
<sequence>MSFQPTIPFEIIIQEEMNIPPSFQQTSFGELSDIFGETEIPGKGEKFGLSQEEPVVLVALAVKHRIEITAR</sequence>
<evidence type="ECO:0000313" key="1">
    <source>
        <dbReference type="EMBL" id="KAB8296265.1"/>
    </source>
</evidence>
<evidence type="ECO:0000313" key="2">
    <source>
        <dbReference type="Proteomes" id="UP000326757"/>
    </source>
</evidence>
<dbReference type="EMBL" id="VIGI01000009">
    <property type="protein sequence ID" value="KAB8296265.1"/>
    <property type="molecule type" value="Genomic_DNA"/>
</dbReference>
<gene>
    <name evidence="1" type="ORF">EYC80_009039</name>
</gene>
<dbReference type="AlphaFoldDB" id="A0A5N6K2A7"/>
<reference evidence="1 2" key="1">
    <citation type="submission" date="2019-06" db="EMBL/GenBank/DDBJ databases">
        <title>Genome Sequence of the Brown Rot Fungal Pathogen Monilinia laxa.</title>
        <authorList>
            <person name="De Miccolis Angelini R.M."/>
            <person name="Landi L."/>
            <person name="Abate D."/>
            <person name="Pollastro S."/>
            <person name="Romanazzi G."/>
            <person name="Faretra F."/>
        </authorList>
    </citation>
    <scope>NUCLEOTIDE SEQUENCE [LARGE SCALE GENOMIC DNA]</scope>
    <source>
        <strain evidence="1 2">Mlax316</strain>
    </source>
</reference>
<accession>A0A5N6K2A7</accession>
<protein>
    <submittedName>
        <fullName evidence="1">Uncharacterized protein</fullName>
    </submittedName>
</protein>
<proteinExistence type="predicted"/>
<organism evidence="1 2">
    <name type="scientific">Monilinia laxa</name>
    <name type="common">Brown rot fungus</name>
    <name type="synonym">Sclerotinia laxa</name>
    <dbReference type="NCBI Taxonomy" id="61186"/>
    <lineage>
        <taxon>Eukaryota</taxon>
        <taxon>Fungi</taxon>
        <taxon>Dikarya</taxon>
        <taxon>Ascomycota</taxon>
        <taxon>Pezizomycotina</taxon>
        <taxon>Leotiomycetes</taxon>
        <taxon>Helotiales</taxon>
        <taxon>Sclerotiniaceae</taxon>
        <taxon>Monilinia</taxon>
    </lineage>
</organism>
<name>A0A5N6K2A7_MONLA</name>
<dbReference type="Proteomes" id="UP000326757">
    <property type="component" value="Unassembled WGS sequence"/>
</dbReference>
<dbReference type="OrthoDB" id="6133115at2759"/>